<feature type="transmembrane region" description="Helical" evidence="1">
    <location>
        <begin position="50"/>
        <end position="70"/>
    </location>
</feature>
<proteinExistence type="predicted"/>
<feature type="transmembrane region" description="Helical" evidence="1">
    <location>
        <begin position="123"/>
        <end position="140"/>
    </location>
</feature>
<evidence type="ECO:0000313" key="3">
    <source>
        <dbReference type="Proteomes" id="UP000182360"/>
    </source>
</evidence>
<accession>A0A1H9EY73</accession>
<evidence type="ECO:0008006" key="4">
    <source>
        <dbReference type="Google" id="ProtNLM"/>
    </source>
</evidence>
<dbReference type="Proteomes" id="UP000182360">
    <property type="component" value="Unassembled WGS sequence"/>
</dbReference>
<gene>
    <name evidence="2" type="ORF">SAMN04487977_103325</name>
</gene>
<evidence type="ECO:0000313" key="2">
    <source>
        <dbReference type="EMBL" id="SEQ30660.1"/>
    </source>
</evidence>
<keyword evidence="1" id="KW-0472">Membrane</keyword>
<evidence type="ECO:0000256" key="1">
    <source>
        <dbReference type="SAM" id="Phobius"/>
    </source>
</evidence>
<protein>
    <recommendedName>
        <fullName evidence="4">FAR-17a/AIG1-like protein</fullName>
    </recommendedName>
</protein>
<feature type="transmembrane region" description="Helical" evidence="1">
    <location>
        <begin position="147"/>
        <end position="164"/>
    </location>
</feature>
<keyword evidence="1" id="KW-1133">Transmembrane helix</keyword>
<feature type="transmembrane region" description="Helical" evidence="1">
    <location>
        <begin position="7"/>
        <end position="30"/>
    </location>
</feature>
<dbReference type="EMBL" id="FOFU01000003">
    <property type="protein sequence ID" value="SEQ30660.1"/>
    <property type="molecule type" value="Genomic_DNA"/>
</dbReference>
<organism evidence="2 3">
    <name type="scientific">Treponema bryantii</name>
    <dbReference type="NCBI Taxonomy" id="163"/>
    <lineage>
        <taxon>Bacteria</taxon>
        <taxon>Pseudomonadati</taxon>
        <taxon>Spirochaetota</taxon>
        <taxon>Spirochaetia</taxon>
        <taxon>Spirochaetales</taxon>
        <taxon>Treponemataceae</taxon>
        <taxon>Treponema</taxon>
    </lineage>
</organism>
<keyword evidence="1" id="KW-0812">Transmembrane</keyword>
<sequence length="223" mass="25067">MTKSQKAALVLNCLVVVFTIFATICVIIGFKFMQDISVLSEKNFKSFRYFTNLSNILAAIVAVIYIVFKFSPAGKNTEKLPCWLYLLKIASTDAVAFTMFITVFYLAPTSKTGYFSLFMNSNLFMHFVTPMLCIISFIFFEAAEKPSFKLSFAGIIPMALYASVYTPNVLLHLNNGKPDPAYDWYGFLAFGLNTIWIVLPLLVITAWLIALGLWGANKKFASR</sequence>
<dbReference type="AlphaFoldDB" id="A0A1H9EY73"/>
<keyword evidence="3" id="KW-1185">Reference proteome</keyword>
<feature type="transmembrane region" description="Helical" evidence="1">
    <location>
        <begin position="184"/>
        <end position="214"/>
    </location>
</feature>
<reference evidence="2 3" key="1">
    <citation type="submission" date="2016-10" db="EMBL/GenBank/DDBJ databases">
        <authorList>
            <person name="de Groot N.N."/>
        </authorList>
    </citation>
    <scope>NUCLEOTIDE SEQUENCE [LARGE SCALE GENOMIC DNA]</scope>
    <source>
        <strain evidence="2 3">B25</strain>
    </source>
</reference>
<name>A0A1H9EY73_9SPIR</name>
<dbReference type="OrthoDB" id="2043705at2"/>
<feature type="transmembrane region" description="Helical" evidence="1">
    <location>
        <begin position="82"/>
        <end position="107"/>
    </location>
</feature>
<dbReference type="RefSeq" id="WP_074642633.1">
    <property type="nucleotide sequence ID" value="NZ_FOFU01000003.1"/>
</dbReference>